<feature type="domain" description="MRB1590-like C-terminal" evidence="3">
    <location>
        <begin position="464"/>
        <end position="563"/>
    </location>
</feature>
<dbReference type="InterPro" id="IPR046833">
    <property type="entry name" value="ABC_N"/>
</dbReference>
<dbReference type="RefSeq" id="WP_307326135.1">
    <property type="nucleotide sequence ID" value="NZ_JAUSUG010000009.1"/>
</dbReference>
<sequence>MLALQKKMDDLDGKGYKALKSIQGTYKGSFFTMFIDYVQGDPFASPSKVRVMVPLNRTDLDVSLFKITHRRIAFEYFFAKTIDGQIKATKNPIRGTGKSGLLMIDAPGQAMIDRTAVNISEEGIEFRIFVGLPARGRTILGKQGKELLCSLIPTIVEKTVNDYDREILQRSIQLSDEQQEIRTYLKENDFIAFVANGSILPRKSGVSQLPLQGNNVIPFQSPSSYEISISLSSGKVIQGMGIPKGISIIVGGGYHGKSTLLQALERGVYNHSLRDGREYVLADDSAVKIRSEDGRSVNDVNISPFINDLPFGKRTDKFSTEDASGSTSQATNIMEALEVDAKVLLIDEDTSATNFMIRDGRMQRLVNKEKEPITPFIDRVRQLFMEKDVSTVLVIGGSGDYFDVADHVIMMDNYIPYDRTREAKEIAEQYETNRIPEKGTVFESESLRELDLKKINKLLDRKEKIDVKGLGTIIIGKSNVYLHNVEQLIDVSQTRAITYILKAVLNDSGKHGNEETVQSLVDKVMTMIDKEGLDFLSHSRDRYPVDLAKPRKYEIAAALNRIRL</sequence>
<dbReference type="Gene3D" id="3.40.50.300">
    <property type="entry name" value="P-loop containing nucleotide triphosphate hydrolases"/>
    <property type="match status" value="1"/>
</dbReference>
<name>A0ABT9ZWS1_9BACI</name>
<dbReference type="Pfam" id="PF20446">
    <property type="entry name" value="ABC_N"/>
    <property type="match status" value="1"/>
</dbReference>
<dbReference type="InterPro" id="IPR027417">
    <property type="entry name" value="P-loop_NTPase"/>
</dbReference>
<gene>
    <name evidence="4" type="ORF">J2S74_002573</name>
</gene>
<keyword evidence="5" id="KW-1185">Reference proteome</keyword>
<feature type="domain" description="ATPase of the ABC class C-terminal" evidence="1">
    <location>
        <begin position="166"/>
        <end position="441"/>
    </location>
</feature>
<dbReference type="SUPFAM" id="SSF52540">
    <property type="entry name" value="P-loop containing nucleoside triphosphate hydrolases"/>
    <property type="match status" value="1"/>
</dbReference>
<dbReference type="Proteomes" id="UP001230005">
    <property type="component" value="Unassembled WGS sequence"/>
</dbReference>
<dbReference type="PANTHER" id="PTHR38149:SF1">
    <property type="entry name" value="ATPASE"/>
    <property type="match status" value="1"/>
</dbReference>
<evidence type="ECO:0000259" key="3">
    <source>
        <dbReference type="Pfam" id="PF21117"/>
    </source>
</evidence>
<comment type="caution">
    <text evidence="4">The sequence shown here is derived from an EMBL/GenBank/DDBJ whole genome shotgun (WGS) entry which is preliminary data.</text>
</comment>
<dbReference type="InterPro" id="IPR046834">
    <property type="entry name" value="ABC_ATPase_C"/>
</dbReference>
<dbReference type="Pfam" id="PF21117">
    <property type="entry name" value="MRB1590_C"/>
    <property type="match status" value="1"/>
</dbReference>
<protein>
    <submittedName>
        <fullName evidence="4">ABC-class ATPase</fullName>
    </submittedName>
</protein>
<dbReference type="InterPro" id="IPR019195">
    <property type="entry name" value="ABC_ATPase_put"/>
</dbReference>
<evidence type="ECO:0000313" key="5">
    <source>
        <dbReference type="Proteomes" id="UP001230005"/>
    </source>
</evidence>
<feature type="domain" description="ATPase of the ABC class N-terminal" evidence="2">
    <location>
        <begin position="3"/>
        <end position="161"/>
    </location>
</feature>
<evidence type="ECO:0000259" key="1">
    <source>
        <dbReference type="Pfam" id="PF09818"/>
    </source>
</evidence>
<proteinExistence type="predicted"/>
<organism evidence="4 5">
    <name type="scientific">Evansella vedderi</name>
    <dbReference type="NCBI Taxonomy" id="38282"/>
    <lineage>
        <taxon>Bacteria</taxon>
        <taxon>Bacillati</taxon>
        <taxon>Bacillota</taxon>
        <taxon>Bacilli</taxon>
        <taxon>Bacillales</taxon>
        <taxon>Bacillaceae</taxon>
        <taxon>Evansella</taxon>
    </lineage>
</organism>
<evidence type="ECO:0000313" key="4">
    <source>
        <dbReference type="EMBL" id="MDQ0255191.1"/>
    </source>
</evidence>
<accession>A0ABT9ZWS1</accession>
<evidence type="ECO:0000259" key="2">
    <source>
        <dbReference type="Pfam" id="PF20446"/>
    </source>
</evidence>
<dbReference type="PANTHER" id="PTHR38149">
    <property type="entry name" value="ATPASE"/>
    <property type="match status" value="1"/>
</dbReference>
<dbReference type="Pfam" id="PF09818">
    <property type="entry name" value="ABC_ATPase"/>
    <property type="match status" value="1"/>
</dbReference>
<reference evidence="4 5" key="1">
    <citation type="submission" date="2023-07" db="EMBL/GenBank/DDBJ databases">
        <title>Genomic Encyclopedia of Type Strains, Phase IV (KMG-IV): sequencing the most valuable type-strain genomes for metagenomic binning, comparative biology and taxonomic classification.</title>
        <authorList>
            <person name="Goeker M."/>
        </authorList>
    </citation>
    <scope>NUCLEOTIDE SEQUENCE [LARGE SCALE GENOMIC DNA]</scope>
    <source>
        <strain evidence="4 5">DSM 9768</strain>
    </source>
</reference>
<dbReference type="EMBL" id="JAUSUG010000009">
    <property type="protein sequence ID" value="MDQ0255191.1"/>
    <property type="molecule type" value="Genomic_DNA"/>
</dbReference>
<dbReference type="InterPro" id="IPR049069">
    <property type="entry name" value="MRB1590-like_C"/>
</dbReference>